<dbReference type="Proteomes" id="UP000002318">
    <property type="component" value="Chromosome"/>
</dbReference>
<dbReference type="STRING" id="573413.Spirs_4262"/>
<gene>
    <name evidence="1" type="ordered locus">Spirs_4262</name>
</gene>
<sequence length="300" mass="35896">MAQIKRILKNWVIPPGYFNIIKGHQNRKKSATPQEVLNSALEIKNKKNTHKDEKCFILATGPSINSMDLSPLEERNCISVSHFYLHKLASIIKPAYHVLAPYHPPFDFDSLKKIFDGLASTYNHSIQYFFGYQNYEYSIYNFFEQYKEYKKLFTYSFINYSESEPLNDKNYMQKNIWDISLNPFLIRTVIYEAIQIAFYLGFKKIYLLGCDHNYLWIRNYKNEIKDHHFYKEAQGSGEKEYQHLNSFTTERWFAEYYERWKQYRLIKEYLLANNVSVINLTPNSMLDVFPSEDFESIIHE</sequence>
<dbReference type="AlphaFoldDB" id="E1RA17"/>
<dbReference type="HOGENOM" id="CLU_989820_0_0_12"/>
<accession>E1RA17</accession>
<dbReference type="OrthoDB" id="344900at2"/>
<keyword evidence="2" id="KW-1185">Reference proteome</keyword>
<evidence type="ECO:0000313" key="1">
    <source>
        <dbReference type="EMBL" id="ADK83336.1"/>
    </source>
</evidence>
<evidence type="ECO:0008006" key="3">
    <source>
        <dbReference type="Google" id="ProtNLM"/>
    </source>
</evidence>
<organism evidence="1 2">
    <name type="scientific">Sediminispirochaeta smaragdinae (strain DSM 11293 / JCM 15392 / SEBR 4228)</name>
    <name type="common">Spirochaeta smaragdinae</name>
    <dbReference type="NCBI Taxonomy" id="573413"/>
    <lineage>
        <taxon>Bacteria</taxon>
        <taxon>Pseudomonadati</taxon>
        <taxon>Spirochaetota</taxon>
        <taxon>Spirochaetia</taxon>
        <taxon>Spirochaetales</taxon>
        <taxon>Spirochaetaceae</taxon>
        <taxon>Sediminispirochaeta</taxon>
    </lineage>
</organism>
<proteinExistence type="predicted"/>
<name>E1RA17_SEDSS</name>
<dbReference type="KEGG" id="ssm:Spirs_4262"/>
<dbReference type="RefSeq" id="WP_013256792.1">
    <property type="nucleotide sequence ID" value="NC_014364.1"/>
</dbReference>
<dbReference type="Gene3D" id="3.90.1480.10">
    <property type="entry name" value="Alpha-2,3-sialyltransferase"/>
    <property type="match status" value="1"/>
</dbReference>
<dbReference type="EMBL" id="CP002116">
    <property type="protein sequence ID" value="ADK83336.1"/>
    <property type="molecule type" value="Genomic_DNA"/>
</dbReference>
<protein>
    <recommendedName>
        <fullName evidence="3">DUF115 domain-containing protein</fullName>
    </recommendedName>
</protein>
<reference evidence="1 2" key="1">
    <citation type="journal article" date="2010" name="Stand. Genomic Sci.">
        <title>Complete genome sequence of Spirochaeta smaragdinae type strain (SEBR 4228).</title>
        <authorList>
            <person name="Mavromatis K."/>
            <person name="Yasawong M."/>
            <person name="Chertkov O."/>
            <person name="Lapidus A."/>
            <person name="Lucas S."/>
            <person name="Nolan M."/>
            <person name="Del Rio T.G."/>
            <person name="Tice H."/>
            <person name="Cheng J.F."/>
            <person name="Pitluck S."/>
            <person name="Liolios K."/>
            <person name="Ivanova N."/>
            <person name="Tapia R."/>
            <person name="Han C."/>
            <person name="Bruce D."/>
            <person name="Goodwin L."/>
            <person name="Pati A."/>
            <person name="Chen A."/>
            <person name="Palaniappan K."/>
            <person name="Land M."/>
            <person name="Hauser L."/>
            <person name="Chang Y.J."/>
            <person name="Jeffries C.D."/>
            <person name="Detter J.C."/>
            <person name="Rohde M."/>
            <person name="Brambilla E."/>
            <person name="Spring S."/>
            <person name="Goker M."/>
            <person name="Sikorski J."/>
            <person name="Woyke T."/>
            <person name="Bristow J."/>
            <person name="Eisen J.A."/>
            <person name="Markowitz V."/>
            <person name="Hugenholtz P."/>
            <person name="Klenk H.P."/>
            <person name="Kyrpides N.C."/>
        </authorList>
    </citation>
    <scope>NUCLEOTIDE SEQUENCE [LARGE SCALE GENOMIC DNA]</scope>
    <source>
        <strain evidence="2">DSM 11293 / JCM 15392 / SEBR 4228</strain>
    </source>
</reference>
<dbReference type="eggNOG" id="ENOG5033CUF">
    <property type="taxonomic scope" value="Bacteria"/>
</dbReference>
<evidence type="ECO:0000313" key="2">
    <source>
        <dbReference type="Proteomes" id="UP000002318"/>
    </source>
</evidence>